<keyword evidence="1" id="KW-0808">Transferase</keyword>
<keyword evidence="5" id="KW-0479">Metal-binding</keyword>
<dbReference type="InterPro" id="IPR050951">
    <property type="entry name" value="Retrovirus_Pol_polyprotein"/>
</dbReference>
<evidence type="ECO:0000313" key="8">
    <source>
        <dbReference type="EMBL" id="UYV70548.1"/>
    </source>
</evidence>
<keyword evidence="5" id="KW-0862">Zinc</keyword>
<protein>
    <submittedName>
        <fullName evidence="8">K02A2.6-like</fullName>
    </submittedName>
</protein>
<dbReference type="InterPro" id="IPR049342">
    <property type="entry name" value="TRAF1-6_MATH_dom"/>
</dbReference>
<dbReference type="InterPro" id="IPR041426">
    <property type="entry name" value="Mos1_HTH"/>
</dbReference>
<sequence>MASYQFKEYNEETETFETFYERLEQFLILEEAGDEKKKAYLLTLMGSKTYGVLKNLCSPILPKDKTFDNLIDILKRHFSPKRPIVVERFIFFKRMQLKEESISDYLVEIKRLASSCNFGNFLEDSLRDKMVCGLYNAKIQNRILSEGDISLAKVIEIALSMEAAEKNTKLFHLEQGEDCVDKLRMERKVESNFQNGKCKHCGKQHKELCRFKEAICFKCNKKGHIASICWSSRRNLRQHQNQPGNIHQKGDQEEEEEYVQKIISVTIPEYKINFASSDPPYLMELKVEGNFIKFEMDTGSGLTLISEKDFKNSLQHLKLEKASIIVRTYDGTMVPILGKINVKVECQDITYKLRALVVKGEKRALMGREWINRLKLGCFAVKHMPVEITIEEILKENQALFVETTEPIKGFTFSVNMCDVNPIFHKARPVPFAIRPAVTEALDKMVAKGYLCEVASKVQSDTDDGKSLEPLRSLDPEALKEEGPVLRRNPPRARRPPNWRDKHRFCPPKRTTVFDFRLKSDHLRTMTFQNGCKVFPLCTKCNSQPATPRHIIDCIDSSIDELYSSPANTIKNLKLYKLYTKVENPKKQTLQLNRRESTQLARWKSGHLRPLVYKEGAKSFPMCTRCKTEEATPQHLLNCIGKDKRSLYREPRRVLELLYEHDLQDLLFKCERNNSPVEIHRQLVEVYGEKCMDIKNVRKWCREFNEGRINVHDEQRSGRPSLPESTVARIDEMVRANRRITLEEIEDGLNEDCSHFSVHKIVSETLGYRKVSARYHRICQLLSSALDDELLIVRYFKFCTEAGRMRKNAGQRILEDDLSRESGIMIKFLLEQEPIVRWLGITDILIELSTRILICDFKWELGFGEICFEIRVIQDTSKVAERIKLKPKNTQVKPGPSTSKPVGEAVPFQVRVEDLRHNNTWKLYHVSNILATKNFERWSPVFCTEPRGYHFKVNLACRPLPGTTEPSCGIFMCLQQGPGDDSLLWPFYHSVIVKMFNHHRNQWEDICHIKQLNVDRRFWARLERPQDNVSRKRMPGHRKRRQFKQTDAFTRGMVIGLKRAGWSIRKSQLIHTLVRPRCTDCGEDGWNKEMWQFIGMSGQPE</sequence>
<gene>
    <name evidence="8" type="ORF">LAZ67_7003467</name>
</gene>
<accession>A0ABY6KNZ2</accession>
<keyword evidence="4" id="KW-0255">Endonuclease</keyword>
<feature type="compositionally biased region" description="Basic residues" evidence="6">
    <location>
        <begin position="489"/>
        <end position="502"/>
    </location>
</feature>
<evidence type="ECO:0000256" key="3">
    <source>
        <dbReference type="ARBA" id="ARBA00022722"/>
    </source>
</evidence>
<dbReference type="Pfam" id="PF17906">
    <property type="entry name" value="HTH_48"/>
    <property type="match status" value="1"/>
</dbReference>
<feature type="region of interest" description="Disordered" evidence="6">
    <location>
        <begin position="479"/>
        <end position="502"/>
    </location>
</feature>
<evidence type="ECO:0000256" key="2">
    <source>
        <dbReference type="ARBA" id="ARBA00022695"/>
    </source>
</evidence>
<dbReference type="InterPro" id="IPR001878">
    <property type="entry name" value="Znf_CCHC"/>
</dbReference>
<evidence type="ECO:0000256" key="4">
    <source>
        <dbReference type="ARBA" id="ARBA00022759"/>
    </source>
</evidence>
<keyword evidence="5" id="KW-0863">Zinc-finger</keyword>
<dbReference type="Gene3D" id="1.10.10.1450">
    <property type="match status" value="1"/>
</dbReference>
<dbReference type="InterPro" id="IPR008974">
    <property type="entry name" value="TRAF-like"/>
</dbReference>
<keyword evidence="9" id="KW-1185">Reference proteome</keyword>
<dbReference type="Gene3D" id="2.60.210.10">
    <property type="entry name" value="Apoptosis, Tumor Necrosis Factor Receptor Associated Protein 2, Chain A"/>
    <property type="match status" value="1"/>
</dbReference>
<keyword evidence="3" id="KW-0540">Nuclease</keyword>
<dbReference type="SMART" id="SM00343">
    <property type="entry name" value="ZnF_C2HC"/>
    <property type="match status" value="1"/>
</dbReference>
<name>A0ABY6KNZ2_9ARAC</name>
<evidence type="ECO:0000256" key="5">
    <source>
        <dbReference type="PROSITE-ProRule" id="PRU00047"/>
    </source>
</evidence>
<dbReference type="Gene3D" id="2.40.70.10">
    <property type="entry name" value="Acid Proteases"/>
    <property type="match status" value="1"/>
</dbReference>
<dbReference type="InterPro" id="IPR021109">
    <property type="entry name" value="Peptidase_aspartic_dom_sf"/>
</dbReference>
<dbReference type="EMBL" id="CP092869">
    <property type="protein sequence ID" value="UYV70548.1"/>
    <property type="molecule type" value="Genomic_DNA"/>
</dbReference>
<dbReference type="SUPFAM" id="SSF49599">
    <property type="entry name" value="TRAF domain-like"/>
    <property type="match status" value="1"/>
</dbReference>
<dbReference type="Pfam" id="PF21355">
    <property type="entry name" value="TRAF-mep_MATH"/>
    <property type="match status" value="1"/>
</dbReference>
<dbReference type="SUPFAM" id="SSF50630">
    <property type="entry name" value="Acid proteases"/>
    <property type="match status" value="1"/>
</dbReference>
<dbReference type="PROSITE" id="PS50158">
    <property type="entry name" value="ZF_CCHC"/>
    <property type="match status" value="1"/>
</dbReference>
<keyword evidence="2" id="KW-0548">Nucleotidyltransferase</keyword>
<proteinExistence type="predicted"/>
<organism evidence="8 9">
    <name type="scientific">Cordylochernes scorpioides</name>
    <dbReference type="NCBI Taxonomy" id="51811"/>
    <lineage>
        <taxon>Eukaryota</taxon>
        <taxon>Metazoa</taxon>
        <taxon>Ecdysozoa</taxon>
        <taxon>Arthropoda</taxon>
        <taxon>Chelicerata</taxon>
        <taxon>Arachnida</taxon>
        <taxon>Pseudoscorpiones</taxon>
        <taxon>Cheliferoidea</taxon>
        <taxon>Chernetidae</taxon>
        <taxon>Cordylochernes</taxon>
    </lineage>
</organism>
<evidence type="ECO:0000256" key="6">
    <source>
        <dbReference type="SAM" id="MobiDB-lite"/>
    </source>
</evidence>
<dbReference type="PANTHER" id="PTHR37984">
    <property type="entry name" value="PROTEIN CBG26694"/>
    <property type="match status" value="1"/>
</dbReference>
<keyword evidence="4" id="KW-0378">Hydrolase</keyword>
<evidence type="ECO:0000256" key="1">
    <source>
        <dbReference type="ARBA" id="ARBA00022679"/>
    </source>
</evidence>
<dbReference type="Proteomes" id="UP001235939">
    <property type="component" value="Chromosome 07"/>
</dbReference>
<feature type="domain" description="CCHC-type" evidence="7">
    <location>
        <begin position="216"/>
        <end position="229"/>
    </location>
</feature>
<evidence type="ECO:0000259" key="7">
    <source>
        <dbReference type="PROSITE" id="PS50158"/>
    </source>
</evidence>
<dbReference type="PANTHER" id="PTHR37984:SF5">
    <property type="entry name" value="PROTEIN NYNRIN-LIKE"/>
    <property type="match status" value="1"/>
</dbReference>
<reference evidence="8 9" key="1">
    <citation type="submission" date="2022-01" db="EMBL/GenBank/DDBJ databases">
        <title>A chromosomal length assembly of Cordylochernes scorpioides.</title>
        <authorList>
            <person name="Zeh D."/>
            <person name="Zeh J."/>
        </authorList>
    </citation>
    <scope>NUCLEOTIDE SEQUENCE [LARGE SCALE GENOMIC DNA]</scope>
    <source>
        <strain evidence="8">IN4F17</strain>
        <tissue evidence="8">Whole Body</tissue>
    </source>
</reference>
<evidence type="ECO:0000313" key="9">
    <source>
        <dbReference type="Proteomes" id="UP001235939"/>
    </source>
</evidence>